<evidence type="ECO:0000256" key="1">
    <source>
        <dbReference type="ARBA" id="ARBA00007374"/>
    </source>
</evidence>
<dbReference type="InterPro" id="IPR038286">
    <property type="entry name" value="IPK_sf"/>
</dbReference>
<dbReference type="Proteomes" id="UP001140094">
    <property type="component" value="Unassembled WGS sequence"/>
</dbReference>
<name>A0A9W8HZK9_9FUNG</name>
<keyword evidence="2 4" id="KW-0808">Transferase</keyword>
<dbReference type="InterPro" id="IPR005522">
    <property type="entry name" value="IPK"/>
</dbReference>
<dbReference type="PANTHER" id="PTHR12400">
    <property type="entry name" value="INOSITOL POLYPHOSPHATE KINASE"/>
    <property type="match status" value="1"/>
</dbReference>
<evidence type="ECO:0000256" key="4">
    <source>
        <dbReference type="RuleBase" id="RU363090"/>
    </source>
</evidence>
<evidence type="ECO:0000256" key="2">
    <source>
        <dbReference type="ARBA" id="ARBA00022679"/>
    </source>
</evidence>
<dbReference type="SUPFAM" id="SSF56104">
    <property type="entry name" value="SAICAR synthase-like"/>
    <property type="match status" value="1"/>
</dbReference>
<dbReference type="EC" id="2.7.-.-" evidence="4"/>
<comment type="caution">
    <text evidence="6">The sequence shown here is derived from an EMBL/GenBank/DDBJ whole genome shotgun (WGS) entry which is preliminary data.</text>
</comment>
<comment type="similarity">
    <text evidence="1 4">Belongs to the inositol phosphokinase (IPK) family.</text>
</comment>
<evidence type="ECO:0000313" key="6">
    <source>
        <dbReference type="EMBL" id="KAJ2809272.1"/>
    </source>
</evidence>
<dbReference type="EMBL" id="JANBUO010000006">
    <property type="protein sequence ID" value="KAJ2809272.1"/>
    <property type="molecule type" value="Genomic_DNA"/>
</dbReference>
<organism evidence="6 7">
    <name type="scientific">Coemansia guatemalensis</name>
    <dbReference type="NCBI Taxonomy" id="2761395"/>
    <lineage>
        <taxon>Eukaryota</taxon>
        <taxon>Fungi</taxon>
        <taxon>Fungi incertae sedis</taxon>
        <taxon>Zoopagomycota</taxon>
        <taxon>Kickxellomycotina</taxon>
        <taxon>Kickxellomycetes</taxon>
        <taxon>Kickxellales</taxon>
        <taxon>Kickxellaceae</taxon>
        <taxon>Coemansia</taxon>
    </lineage>
</organism>
<sequence length="300" mass="33418">MLDTQDKPRANVETAQEFEYQVAGHPGVLVVEDNAMIIKPLNKREQMFYEGASGSSEFKSFMPVYYGMLQGSNNGADSENTEFICLENLIHGFDKPCVIDIKIGSRLWDIDAAPEKQAAMVKKAQRTTSEKLGIAVTGMKLHGQPSEDREWCRDLTEVTILDALSYYFSAAEKSVSKEYRDYIIRQFILEITELLQAIVEAELRMYSSSLLFVYDASKARYEQVFSNTNGAANAANESGNVGNGSNDDDDQSAAGDCGLLDMKAIDFAHSHWTPGQGPDQNYISGIHRLIESLRLVLTRQ</sequence>
<evidence type="ECO:0000256" key="5">
    <source>
        <dbReference type="SAM" id="MobiDB-lite"/>
    </source>
</evidence>
<keyword evidence="3 4" id="KW-0418">Kinase</keyword>
<feature type="compositionally biased region" description="Low complexity" evidence="5">
    <location>
        <begin position="232"/>
        <end position="245"/>
    </location>
</feature>
<keyword evidence="7" id="KW-1185">Reference proteome</keyword>
<dbReference type="AlphaFoldDB" id="A0A9W8HZK9"/>
<dbReference type="OrthoDB" id="338650at2759"/>
<accession>A0A9W8HZK9</accession>
<dbReference type="Pfam" id="PF03770">
    <property type="entry name" value="IPK"/>
    <property type="match status" value="1"/>
</dbReference>
<dbReference type="Gene3D" id="3.30.470.160">
    <property type="entry name" value="Inositol polyphosphate kinase"/>
    <property type="match status" value="1"/>
</dbReference>
<evidence type="ECO:0000256" key="3">
    <source>
        <dbReference type="ARBA" id="ARBA00022777"/>
    </source>
</evidence>
<feature type="region of interest" description="Disordered" evidence="5">
    <location>
        <begin position="232"/>
        <end position="252"/>
    </location>
</feature>
<proteinExistence type="inferred from homology"/>
<protein>
    <recommendedName>
        <fullName evidence="4">Kinase</fullName>
        <ecNumber evidence="4">2.7.-.-</ecNumber>
    </recommendedName>
</protein>
<dbReference type="GO" id="GO:0005737">
    <property type="term" value="C:cytoplasm"/>
    <property type="evidence" value="ECO:0007669"/>
    <property type="project" value="TreeGrafter"/>
</dbReference>
<dbReference type="GO" id="GO:0000824">
    <property type="term" value="F:inositol-1,4,5,6-tetrakisphosphate 3-kinase activity"/>
    <property type="evidence" value="ECO:0007669"/>
    <property type="project" value="TreeGrafter"/>
</dbReference>
<dbReference type="GO" id="GO:0005634">
    <property type="term" value="C:nucleus"/>
    <property type="evidence" value="ECO:0007669"/>
    <property type="project" value="TreeGrafter"/>
</dbReference>
<dbReference type="GO" id="GO:0032958">
    <property type="term" value="P:inositol phosphate biosynthetic process"/>
    <property type="evidence" value="ECO:0007669"/>
    <property type="project" value="InterPro"/>
</dbReference>
<dbReference type="GO" id="GO:0008440">
    <property type="term" value="F:inositol-1,4,5-trisphosphate 3-kinase activity"/>
    <property type="evidence" value="ECO:0007669"/>
    <property type="project" value="TreeGrafter"/>
</dbReference>
<gene>
    <name evidence="6" type="ORF">H4R20_000267</name>
</gene>
<evidence type="ECO:0000313" key="7">
    <source>
        <dbReference type="Proteomes" id="UP001140094"/>
    </source>
</evidence>
<reference evidence="6" key="1">
    <citation type="submission" date="2022-07" db="EMBL/GenBank/DDBJ databases">
        <title>Phylogenomic reconstructions and comparative analyses of Kickxellomycotina fungi.</title>
        <authorList>
            <person name="Reynolds N.K."/>
            <person name="Stajich J.E."/>
            <person name="Barry K."/>
            <person name="Grigoriev I.V."/>
            <person name="Crous P."/>
            <person name="Smith M.E."/>
        </authorList>
    </citation>
    <scope>NUCLEOTIDE SEQUENCE</scope>
    <source>
        <strain evidence="6">NRRL 1565</strain>
    </source>
</reference>
<dbReference type="PANTHER" id="PTHR12400:SF103">
    <property type="entry name" value="INOSITOL POLYPHOSPHATE MULTIKINASE"/>
    <property type="match status" value="1"/>
</dbReference>
<dbReference type="GO" id="GO:0046854">
    <property type="term" value="P:phosphatidylinositol phosphate biosynthetic process"/>
    <property type="evidence" value="ECO:0007669"/>
    <property type="project" value="TreeGrafter"/>
</dbReference>